<proteinExistence type="predicted"/>
<comment type="caution">
    <text evidence="1">The sequence shown here is derived from an EMBL/GenBank/DDBJ whole genome shotgun (WGS) entry which is preliminary data.</text>
</comment>
<dbReference type="Proteomes" id="UP000522163">
    <property type="component" value="Unassembled WGS sequence"/>
</dbReference>
<sequence>MNIPKRIVGNLELKGEKYSFELDKKSFELKLYHLTTEDVCTKFFEAFKTLNLKVRENKWIDRITIQGVTSERYLVYFGTIDNPESYNGYYTYRVDWYYLTDEDSEMVDEMRFYSHEINYFFNPTRSFEKNITYNTEEDVTLQSFSIHSVDCDALKCGSYIDNNIQVNITCDSNSILHYESPTPLESESCLKLQFSEAINIGKVVYNARIVHNFLKYVCYRSNIRFSNISVYTTSDEGKQRNCGKLVFRYQGDEEKSEICRKRIIRAEYLNERIADIMKAINDNEIHLDYCCDSLKALSYYSINRVIMILATFEREYRNIYGYDVRRSVNYKCIKENVIQIIEKYAENLSGKNKKYAKSFAKRIKDYDVSYGDNVKFAFEDCREIMDVFIKKCFDESYEEAVEGISESINKLRNGIAHSRLDMEIEPRHITDIKLIEEMLYVIRLKKLGIEVSVIQKVINELFGVGIIIK</sequence>
<dbReference type="RefSeq" id="WP_183684729.1">
    <property type="nucleotide sequence ID" value="NZ_JACHHH010000013.1"/>
</dbReference>
<dbReference type="EMBL" id="JACHHH010000013">
    <property type="protein sequence ID" value="MBB6042245.1"/>
    <property type="molecule type" value="Genomic_DNA"/>
</dbReference>
<dbReference type="GeneID" id="85015752"/>
<protein>
    <recommendedName>
        <fullName evidence="3">ApeA N-terminal domain-containing protein</fullName>
    </recommendedName>
</protein>
<reference evidence="1 2" key="1">
    <citation type="submission" date="2020-08" db="EMBL/GenBank/DDBJ databases">
        <title>Genomic Encyclopedia of Type Strains, Phase IV (KMG-IV): sequencing the most valuable type-strain genomes for metagenomic binning, comparative biology and taxonomic classification.</title>
        <authorList>
            <person name="Goeker M."/>
        </authorList>
    </citation>
    <scope>NUCLEOTIDE SEQUENCE [LARGE SCALE GENOMIC DNA]</scope>
    <source>
        <strain evidence="1 2">DSM 17245</strain>
    </source>
</reference>
<name>A0A7W9W2S0_9FIRM</name>
<organism evidence="1 2">
    <name type="scientific">Oribacterium sinus</name>
    <dbReference type="NCBI Taxonomy" id="237576"/>
    <lineage>
        <taxon>Bacteria</taxon>
        <taxon>Bacillati</taxon>
        <taxon>Bacillota</taxon>
        <taxon>Clostridia</taxon>
        <taxon>Lachnospirales</taxon>
        <taxon>Lachnospiraceae</taxon>
        <taxon>Oribacterium</taxon>
    </lineage>
</organism>
<evidence type="ECO:0000313" key="1">
    <source>
        <dbReference type="EMBL" id="MBB6042245.1"/>
    </source>
</evidence>
<gene>
    <name evidence="1" type="ORF">HNQ46_002241</name>
</gene>
<evidence type="ECO:0000313" key="2">
    <source>
        <dbReference type="Proteomes" id="UP000522163"/>
    </source>
</evidence>
<accession>A0A7W9W2S0</accession>
<evidence type="ECO:0008006" key="3">
    <source>
        <dbReference type="Google" id="ProtNLM"/>
    </source>
</evidence>
<dbReference type="AlphaFoldDB" id="A0A7W9W2S0"/>